<comment type="caution">
    <text evidence="2">The sequence shown here is derived from an EMBL/GenBank/DDBJ whole genome shotgun (WGS) entry which is preliminary data.</text>
</comment>
<dbReference type="AlphaFoldDB" id="A0AAW1ST71"/>
<dbReference type="EMBL" id="JALJOV010000912">
    <property type="protein sequence ID" value="KAK9858812.1"/>
    <property type="molecule type" value="Genomic_DNA"/>
</dbReference>
<feature type="region of interest" description="Disordered" evidence="1">
    <location>
        <begin position="762"/>
        <end position="883"/>
    </location>
</feature>
<feature type="compositionally biased region" description="Low complexity" evidence="1">
    <location>
        <begin position="329"/>
        <end position="339"/>
    </location>
</feature>
<feature type="compositionally biased region" description="Basic and acidic residues" evidence="1">
    <location>
        <begin position="824"/>
        <end position="833"/>
    </location>
</feature>
<feature type="compositionally biased region" description="Low complexity" evidence="1">
    <location>
        <begin position="837"/>
        <end position="857"/>
    </location>
</feature>
<feature type="compositionally biased region" description="Polar residues" evidence="1">
    <location>
        <begin position="716"/>
        <end position="732"/>
    </location>
</feature>
<reference evidence="2 3" key="1">
    <citation type="journal article" date="2024" name="Nat. Commun.">
        <title>Phylogenomics reveals the evolutionary origins of lichenization in chlorophyte algae.</title>
        <authorList>
            <person name="Puginier C."/>
            <person name="Libourel C."/>
            <person name="Otte J."/>
            <person name="Skaloud P."/>
            <person name="Haon M."/>
            <person name="Grisel S."/>
            <person name="Petersen M."/>
            <person name="Berrin J.G."/>
            <person name="Delaux P.M."/>
            <person name="Dal Grande F."/>
            <person name="Keller J."/>
        </authorList>
    </citation>
    <scope>NUCLEOTIDE SEQUENCE [LARGE SCALE GENOMIC DNA]</scope>
    <source>
        <strain evidence="2 3">SAG 2523</strain>
    </source>
</reference>
<name>A0AAW1ST71_9CHLO</name>
<evidence type="ECO:0000256" key="1">
    <source>
        <dbReference type="SAM" id="MobiDB-lite"/>
    </source>
</evidence>
<feature type="compositionally biased region" description="Polar residues" evidence="1">
    <location>
        <begin position="790"/>
        <end position="801"/>
    </location>
</feature>
<dbReference type="Proteomes" id="UP001485043">
    <property type="component" value="Unassembled WGS sequence"/>
</dbReference>
<accession>A0AAW1ST71</accession>
<protein>
    <submittedName>
        <fullName evidence="2">Uncharacterized protein</fullName>
    </submittedName>
</protein>
<gene>
    <name evidence="2" type="ORF">WJX84_000664</name>
</gene>
<proteinExistence type="predicted"/>
<organism evidence="2 3">
    <name type="scientific">Apatococcus fuscideae</name>
    <dbReference type="NCBI Taxonomy" id="2026836"/>
    <lineage>
        <taxon>Eukaryota</taxon>
        <taxon>Viridiplantae</taxon>
        <taxon>Chlorophyta</taxon>
        <taxon>core chlorophytes</taxon>
        <taxon>Trebouxiophyceae</taxon>
        <taxon>Chlorellales</taxon>
        <taxon>Chlorellaceae</taxon>
        <taxon>Apatococcus</taxon>
    </lineage>
</organism>
<feature type="region of interest" description="Disordered" evidence="1">
    <location>
        <begin position="317"/>
        <end position="401"/>
    </location>
</feature>
<keyword evidence="3" id="KW-1185">Reference proteome</keyword>
<feature type="compositionally biased region" description="Basic and acidic residues" evidence="1">
    <location>
        <begin position="533"/>
        <end position="550"/>
    </location>
</feature>
<feature type="region of interest" description="Disordered" evidence="1">
    <location>
        <begin position="504"/>
        <end position="550"/>
    </location>
</feature>
<feature type="region of interest" description="Disordered" evidence="1">
    <location>
        <begin position="677"/>
        <end position="739"/>
    </location>
</feature>
<evidence type="ECO:0000313" key="3">
    <source>
        <dbReference type="Proteomes" id="UP001485043"/>
    </source>
</evidence>
<evidence type="ECO:0000313" key="2">
    <source>
        <dbReference type="EMBL" id="KAK9858812.1"/>
    </source>
</evidence>
<sequence>MLLALESPQDEGFILPEGLINPVEPLAGPQGHSGRDALARLLGMPRAEPEPLPPHRGRTGSRTEARRSFVLIWAEAAEGELHMSPSLLLAYLLLASRRPNALFLRMATGFGFAQIGDYVSSLFFIFRRRGHRLKCWECGVKKKAPCGNTARPDLPWCCHRRLGEWLPQLSLQPSADGRSVCFQEEEAFFLTLLPPKSAIEAEQPVAAQLAFRPPEAAVVSLSELLKERPEHVVSTLQKALSRLAPNCRLFWGSDPWIMHRVNQIVQGHEGAANDLHRWLERTAYHKVPRAHQEEAVEQLERPFDLLVDDVMPLVRGAPNLGGATRNDLAARQAAMRARASGTRRRPLGTSQSQEMDGHAMPSASDTSQLQPAASGDMSGGSPPEDIWRQAGPQAMGNGCNGRFRVPAGRLRVEEIGRHAFQPFSSAPSSRGPLRLNVPSREAQQESAVYQEMGVEHEGGRGIPSLEQAEEMLARHPGAMMAAMAQVLLKGSPRSVSDTDTAAVFVDSGDDDSSQPRSNQQGCPRDVATPTVSDEPHSDRVRPRGQGERNEQVMAAPIVQMIPSQMQGSKGSRPLVAMSPMQGRRPLGASVRALRRSRLGTTNPSAATPSHDIMNIVGAQQPAPLHRPPSATAHWVDANQSAHAALDISHSADMDTQEAIGYPPRTAAQPAAIQARRVSQGEEWRPPVRHTRRVSPPAGQSEFSKDGLESPMADLGSPQSFGQYQEPAPTSISGWRAPGKRRRISHSLSLCTSAAEMSLDPILNSPRLMPTHQGHWDTPSSPAHMPEAPRRQSSGLAQTSTDMMDRNKAAAKNPPAAQSKATAEASRRDHRAQLAREAPSPFAEAADADACPADLPDQPDWEITRPVPRRARSSLTAAPASASG</sequence>